<keyword evidence="2" id="KW-1185">Reference proteome</keyword>
<dbReference type="OrthoDB" id="3196679at2"/>
<reference evidence="1 2" key="1">
    <citation type="submission" date="2018-11" db="EMBL/GenBank/DDBJ databases">
        <title>Gemmobacter sp. nov., YIM 102744-1 draft genome.</title>
        <authorList>
            <person name="Li G."/>
            <person name="Jiang Y."/>
        </authorList>
    </citation>
    <scope>NUCLEOTIDE SEQUENCE [LARGE SCALE GENOMIC DNA]</scope>
    <source>
        <strain evidence="1 2">YIM 102744-1</strain>
    </source>
</reference>
<name>A0A3P3CYZ4_9RHOB</name>
<evidence type="ECO:0000313" key="2">
    <source>
        <dbReference type="Proteomes" id="UP000282125"/>
    </source>
</evidence>
<sequence length="225" mass="25094">MCKSAHECGWVVTYVAATDDGYSIEFLNDVDGFGDLKSATIFNKAETPLFPSQSWVHTDQLADSLLETIQDRSELMWIADYQAFPCSEEGAPLVWWHLMVCRSCGHEWKDVFDEPRSRVRCAKCASIVEVPPDLVEWTGPSHPVLRSLWDKLPPVGIEAIAIGNGFKARKLSSGILLIDELGNRVELNNIEAGLGVVLRHSTTGTELSISMDEKGFKLSEREDRI</sequence>
<evidence type="ECO:0000313" key="1">
    <source>
        <dbReference type="EMBL" id="RRH67453.1"/>
    </source>
</evidence>
<dbReference type="RefSeq" id="WP_124966915.1">
    <property type="nucleotide sequence ID" value="NZ_RRAZ01000089.1"/>
</dbReference>
<protein>
    <submittedName>
        <fullName evidence="1">Uncharacterized protein</fullName>
    </submittedName>
</protein>
<dbReference type="EMBL" id="RRAZ01000089">
    <property type="protein sequence ID" value="RRH67453.1"/>
    <property type="molecule type" value="Genomic_DNA"/>
</dbReference>
<dbReference type="AlphaFoldDB" id="A0A3P3CYZ4"/>
<organism evidence="1 2">
    <name type="scientific">Falsigemmobacter faecalis</name>
    <dbReference type="NCBI Taxonomy" id="2488730"/>
    <lineage>
        <taxon>Bacteria</taxon>
        <taxon>Pseudomonadati</taxon>
        <taxon>Pseudomonadota</taxon>
        <taxon>Alphaproteobacteria</taxon>
        <taxon>Rhodobacterales</taxon>
        <taxon>Paracoccaceae</taxon>
        <taxon>Falsigemmobacter</taxon>
    </lineage>
</organism>
<accession>A0A3P3CYZ4</accession>
<dbReference type="Proteomes" id="UP000282125">
    <property type="component" value="Unassembled WGS sequence"/>
</dbReference>
<gene>
    <name evidence="1" type="ORF">EG244_20145</name>
</gene>
<comment type="caution">
    <text evidence="1">The sequence shown here is derived from an EMBL/GenBank/DDBJ whole genome shotgun (WGS) entry which is preliminary data.</text>
</comment>
<proteinExistence type="predicted"/>